<dbReference type="Proteomes" id="UP000006176">
    <property type="component" value="Chromosome"/>
</dbReference>
<dbReference type="STRING" id="760154.Sulba_1917"/>
<reference evidence="1 2" key="1">
    <citation type="submission" date="2012-06" db="EMBL/GenBank/DDBJ databases">
        <title>Complete sequence of Sulfurospirillum barnesii SES-3.</title>
        <authorList>
            <consortium name="US DOE Joint Genome Institute"/>
            <person name="Lucas S."/>
            <person name="Han J."/>
            <person name="Lapidus A."/>
            <person name="Cheng J.-F."/>
            <person name="Goodwin L."/>
            <person name="Pitluck S."/>
            <person name="Peters L."/>
            <person name="Ovchinnikova G."/>
            <person name="Lu M."/>
            <person name="Detter J.C."/>
            <person name="Han C."/>
            <person name="Tapia R."/>
            <person name="Land M."/>
            <person name="Hauser L."/>
            <person name="Kyrpides N."/>
            <person name="Ivanova N."/>
            <person name="Pagani I."/>
            <person name="Stolz J."/>
            <person name="Arkin A."/>
            <person name="Dehal P."/>
            <person name="Oremland R."/>
            <person name="Saltikov C."/>
            <person name="Basu P."/>
            <person name="Hollibaugh J."/>
            <person name="Newman D."/>
            <person name="Stolyar S."/>
            <person name="Hazen T."/>
            <person name="Woyke T."/>
        </authorList>
    </citation>
    <scope>NUCLEOTIDE SEQUENCE [LARGE SCALE GENOMIC DNA]</scope>
    <source>
        <strain evidence="2">ATCC 700032 / DSM 10660 / SES-3</strain>
    </source>
</reference>
<dbReference type="RefSeq" id="WP_014770073.1">
    <property type="nucleotide sequence ID" value="NC_018002.1"/>
</dbReference>
<dbReference type="EMBL" id="CP003333">
    <property type="protein sequence ID" value="AFL69197.1"/>
    <property type="molecule type" value="Genomic_DNA"/>
</dbReference>
<evidence type="ECO:0000313" key="1">
    <source>
        <dbReference type="EMBL" id="AFL69197.1"/>
    </source>
</evidence>
<keyword evidence="2" id="KW-1185">Reference proteome</keyword>
<accession>I3XZ23</accession>
<proteinExistence type="predicted"/>
<dbReference type="PATRIC" id="fig|760154.4.peg.1914"/>
<evidence type="ECO:0000313" key="2">
    <source>
        <dbReference type="Proteomes" id="UP000006176"/>
    </source>
</evidence>
<dbReference type="HOGENOM" id="CLU_2557017_0_0_7"/>
<dbReference type="AlphaFoldDB" id="I3XZ23"/>
<dbReference type="KEGG" id="sba:Sulba_1917"/>
<protein>
    <submittedName>
        <fullName evidence="1">Uncharacterized protein</fullName>
    </submittedName>
</protein>
<organism evidence="1 2">
    <name type="scientific">Sulfurospirillum barnesii (strain ATCC 700032 / DSM 10660 / SES-3)</name>
    <dbReference type="NCBI Taxonomy" id="760154"/>
    <lineage>
        <taxon>Bacteria</taxon>
        <taxon>Pseudomonadati</taxon>
        <taxon>Campylobacterota</taxon>
        <taxon>Epsilonproteobacteria</taxon>
        <taxon>Campylobacterales</taxon>
        <taxon>Sulfurospirillaceae</taxon>
        <taxon>Sulfurospirillum</taxon>
    </lineage>
</organism>
<sequence length="82" mass="9711">MMAKGLSLYQAEQKRLSSTVREQQYEKISENARRHQVNFLQNRLLIEEIMAMPDVCMKEQEIQSVEKLLLWLLKTQESVELS</sequence>
<gene>
    <name evidence="1" type="ordered locus">Sulba_1917</name>
</gene>
<dbReference type="OrthoDB" id="5340143at2"/>
<name>I3XZ23_SULBS</name>